<dbReference type="PRINTS" id="PR00411">
    <property type="entry name" value="PNDRDTASEI"/>
</dbReference>
<dbReference type="InterPro" id="IPR004792">
    <property type="entry name" value="BaiN-like"/>
</dbReference>
<dbReference type="SUPFAM" id="SSF160996">
    <property type="entry name" value="HI0933 insert domain-like"/>
    <property type="match status" value="1"/>
</dbReference>
<evidence type="ECO:0000259" key="4">
    <source>
        <dbReference type="Pfam" id="PF03486"/>
    </source>
</evidence>
<keyword evidence="2" id="KW-0285">Flavoprotein</keyword>
<gene>
    <name evidence="6" type="ORF">COB67_08195</name>
</gene>
<evidence type="ECO:0000313" key="7">
    <source>
        <dbReference type="Proteomes" id="UP000218113"/>
    </source>
</evidence>
<dbReference type="Proteomes" id="UP000218113">
    <property type="component" value="Unassembled WGS sequence"/>
</dbReference>
<dbReference type="Gene3D" id="2.40.30.10">
    <property type="entry name" value="Translation factors"/>
    <property type="match status" value="1"/>
</dbReference>
<dbReference type="Gene3D" id="3.50.50.60">
    <property type="entry name" value="FAD/NAD(P)-binding domain"/>
    <property type="match status" value="1"/>
</dbReference>
<dbReference type="SUPFAM" id="SSF51905">
    <property type="entry name" value="FAD/NAD(P)-binding domain"/>
    <property type="match status" value="1"/>
</dbReference>
<sequence>MKYDCIIIGAGASGLMAAATAGYRGRKILVLDSANKVGKKILMSGGGRCNFTNYYVEPESYTSNNPHFCKSALSRYTSYDFIEMVSKYKLEYHERANGQLFCDNRSNDILDILLSECEKADVKIITNCKVDRVEKNDGFILDTTSGQFTCDSLLVATGGLSIPILGATGFGYQLAKQFGLRVTATHAALVPYTFSGKWLDITKNLSGISMEVEISTNSTSFQGPLLFTHRGISGPAVLQSSNYWKLGEEITINFFPTQSLEGTIQKWREEGKKRKLSNLLAEELPKQFVNTWLQLFGEDKPANQYSDKEIKLIAEQFQQWKITPAGTEGYRKAEVTQGGIDTDEISSKTFEAQKVSNLFFTGEVLDVTGQLGGFNFQWAWSSGYCAGQYI</sequence>
<dbReference type="InterPro" id="IPR055178">
    <property type="entry name" value="RsdA/BaiN/AoA(So)-like_dom"/>
</dbReference>
<organism evidence="6 7">
    <name type="scientific">SAR324 cluster bacterium</name>
    <dbReference type="NCBI Taxonomy" id="2024889"/>
    <lineage>
        <taxon>Bacteria</taxon>
        <taxon>Deltaproteobacteria</taxon>
        <taxon>SAR324 cluster</taxon>
    </lineage>
</organism>
<evidence type="ECO:0000259" key="5">
    <source>
        <dbReference type="Pfam" id="PF22780"/>
    </source>
</evidence>
<dbReference type="InterPro" id="IPR023166">
    <property type="entry name" value="BaiN-like_dom_sf"/>
</dbReference>
<comment type="caution">
    <text evidence="6">The sequence shown here is derived from an EMBL/GenBank/DDBJ whole genome shotgun (WGS) entry which is preliminary data.</text>
</comment>
<dbReference type="Pfam" id="PF22780">
    <property type="entry name" value="HI0933_like_1st"/>
    <property type="match status" value="1"/>
</dbReference>
<evidence type="ECO:0000256" key="3">
    <source>
        <dbReference type="ARBA" id="ARBA00022827"/>
    </source>
</evidence>
<feature type="domain" description="RsdA/BaiN/AoA(So)-like insert" evidence="5">
    <location>
        <begin position="186"/>
        <end position="335"/>
    </location>
</feature>
<protein>
    <submittedName>
        <fullName evidence="6">Aminoacetone oxidase family FAD-binding enzyme</fullName>
    </submittedName>
</protein>
<dbReference type="NCBIfam" id="TIGR00275">
    <property type="entry name" value="aminoacetone oxidase family FAD-binding enzyme"/>
    <property type="match status" value="1"/>
</dbReference>
<comment type="cofactor">
    <cofactor evidence="1">
        <name>FAD</name>
        <dbReference type="ChEBI" id="CHEBI:57692"/>
    </cofactor>
</comment>
<dbReference type="PANTHER" id="PTHR42887:SF2">
    <property type="entry name" value="OS12G0638800 PROTEIN"/>
    <property type="match status" value="1"/>
</dbReference>
<dbReference type="AlphaFoldDB" id="A0A2A4T2Q7"/>
<dbReference type="Gene3D" id="1.10.8.260">
    <property type="entry name" value="HI0933 insert domain-like"/>
    <property type="match status" value="1"/>
</dbReference>
<dbReference type="PANTHER" id="PTHR42887">
    <property type="entry name" value="OS12G0638800 PROTEIN"/>
    <property type="match status" value="1"/>
</dbReference>
<evidence type="ECO:0000313" key="6">
    <source>
        <dbReference type="EMBL" id="PCI27611.1"/>
    </source>
</evidence>
<dbReference type="InterPro" id="IPR036188">
    <property type="entry name" value="FAD/NAD-bd_sf"/>
</dbReference>
<proteinExistence type="predicted"/>
<evidence type="ECO:0000256" key="1">
    <source>
        <dbReference type="ARBA" id="ARBA00001974"/>
    </source>
</evidence>
<feature type="domain" description="RsdA/BaiN/AoA(So)-like Rossmann fold-like" evidence="4">
    <location>
        <begin position="4"/>
        <end position="388"/>
    </location>
</feature>
<evidence type="ECO:0000256" key="2">
    <source>
        <dbReference type="ARBA" id="ARBA00022630"/>
    </source>
</evidence>
<dbReference type="Pfam" id="PF03486">
    <property type="entry name" value="HI0933_like"/>
    <property type="match status" value="1"/>
</dbReference>
<dbReference type="InterPro" id="IPR057661">
    <property type="entry name" value="RsdA/BaiN/AoA(So)_Rossmann"/>
</dbReference>
<name>A0A2A4T2Q7_9DELT</name>
<reference evidence="7" key="1">
    <citation type="submission" date="2017-08" db="EMBL/GenBank/DDBJ databases">
        <title>A dynamic microbial community with high functional redundancy inhabits the cold, oxic subseafloor aquifer.</title>
        <authorList>
            <person name="Tully B.J."/>
            <person name="Wheat C.G."/>
            <person name="Glazer B.T."/>
            <person name="Huber J.A."/>
        </authorList>
    </citation>
    <scope>NUCLEOTIDE SEQUENCE [LARGE SCALE GENOMIC DNA]</scope>
</reference>
<accession>A0A2A4T2Q7</accession>
<keyword evidence="3" id="KW-0274">FAD</keyword>
<dbReference type="EMBL" id="NVSR01000054">
    <property type="protein sequence ID" value="PCI27611.1"/>
    <property type="molecule type" value="Genomic_DNA"/>
</dbReference>